<feature type="region of interest" description="Disordered" evidence="5">
    <location>
        <begin position="1"/>
        <end position="24"/>
    </location>
</feature>
<dbReference type="RefSeq" id="WP_179641534.1">
    <property type="nucleotide sequence ID" value="NZ_BAAAYY010000021.1"/>
</dbReference>
<evidence type="ECO:0000256" key="4">
    <source>
        <dbReference type="PIRSR" id="PIRSR004846-1"/>
    </source>
</evidence>
<keyword evidence="4" id="KW-0500">Molybdenum</keyword>
<dbReference type="SUPFAM" id="SSF53850">
    <property type="entry name" value="Periplasmic binding protein-like II"/>
    <property type="match status" value="1"/>
</dbReference>
<proteinExistence type="inferred from homology"/>
<evidence type="ECO:0000313" key="7">
    <source>
        <dbReference type="Proteomes" id="UP000589036"/>
    </source>
</evidence>
<sequence length="279" mass="28140">MPDAFALRPRSGRRGLGGAPGRGRRSRPAALLAVLLLPAVAACGQVDAGGQAAEQTLTVFAAASLTEAFEELGERFEREHPGVAVEFGFAGSSDLAAQINQGAPADVYASADPATMDLVVEAGGVDGEPEVFARNTLEIAVPADNPAGVTGLADLGADGATVALCAEEVPCGAAARKVMDAAGGVEITPATYEDDVKAALTKVELGEVDAALVYRTDVIAAGDAVEGIGFPEAESAVNDYPIAVLREAPQPGPAAEWVELVRSGEGAQVLGDAGFTTTA</sequence>
<dbReference type="AlphaFoldDB" id="A0A852TMU8"/>
<evidence type="ECO:0000256" key="3">
    <source>
        <dbReference type="ARBA" id="ARBA00022729"/>
    </source>
</evidence>
<dbReference type="InterPro" id="IPR050682">
    <property type="entry name" value="ModA/WtpA"/>
</dbReference>
<evidence type="ECO:0000313" key="6">
    <source>
        <dbReference type="EMBL" id="NYE45279.1"/>
    </source>
</evidence>
<dbReference type="GO" id="GO:0046872">
    <property type="term" value="F:metal ion binding"/>
    <property type="evidence" value="ECO:0007669"/>
    <property type="project" value="UniProtKB-KW"/>
</dbReference>
<dbReference type="Gene3D" id="3.40.190.10">
    <property type="entry name" value="Periplasmic binding protein-like II"/>
    <property type="match status" value="2"/>
</dbReference>
<feature type="binding site" evidence="4">
    <location>
        <position position="64"/>
    </location>
    <ligand>
        <name>molybdate</name>
        <dbReference type="ChEBI" id="CHEBI:36264"/>
    </ligand>
</feature>
<dbReference type="GO" id="GO:0030973">
    <property type="term" value="F:molybdate ion binding"/>
    <property type="evidence" value="ECO:0007669"/>
    <property type="project" value="TreeGrafter"/>
</dbReference>
<evidence type="ECO:0000256" key="5">
    <source>
        <dbReference type="SAM" id="MobiDB-lite"/>
    </source>
</evidence>
<feature type="binding site" evidence="4">
    <location>
        <position position="196"/>
    </location>
    <ligand>
        <name>molybdate</name>
        <dbReference type="ChEBI" id="CHEBI:36264"/>
    </ligand>
</feature>
<dbReference type="PIRSF" id="PIRSF004846">
    <property type="entry name" value="ModA"/>
    <property type="match status" value="1"/>
</dbReference>
<dbReference type="EMBL" id="JACCCC010000001">
    <property type="protein sequence ID" value="NYE45279.1"/>
    <property type="molecule type" value="Genomic_DNA"/>
</dbReference>
<keyword evidence="7" id="KW-1185">Reference proteome</keyword>
<feature type="binding site" evidence="4">
    <location>
        <position position="92"/>
    </location>
    <ligand>
        <name>molybdate</name>
        <dbReference type="ChEBI" id="CHEBI:36264"/>
    </ligand>
</feature>
<protein>
    <submittedName>
        <fullName evidence="6">Molybdate transport system substrate-binding protein</fullName>
    </submittedName>
</protein>
<comment type="caution">
    <text evidence="6">The sequence shown here is derived from an EMBL/GenBank/DDBJ whole genome shotgun (WGS) entry which is preliminary data.</text>
</comment>
<dbReference type="GO" id="GO:0015689">
    <property type="term" value="P:molybdate ion transport"/>
    <property type="evidence" value="ECO:0007669"/>
    <property type="project" value="InterPro"/>
</dbReference>
<dbReference type="InterPro" id="IPR005950">
    <property type="entry name" value="ModA"/>
</dbReference>
<evidence type="ECO:0000256" key="1">
    <source>
        <dbReference type="ARBA" id="ARBA00009175"/>
    </source>
</evidence>
<evidence type="ECO:0000256" key="2">
    <source>
        <dbReference type="ARBA" id="ARBA00022723"/>
    </source>
</evidence>
<keyword evidence="2 4" id="KW-0479">Metal-binding</keyword>
<organism evidence="6 7">
    <name type="scientific">Spinactinospora alkalitolerans</name>
    <dbReference type="NCBI Taxonomy" id="687207"/>
    <lineage>
        <taxon>Bacteria</taxon>
        <taxon>Bacillati</taxon>
        <taxon>Actinomycetota</taxon>
        <taxon>Actinomycetes</taxon>
        <taxon>Streptosporangiales</taxon>
        <taxon>Nocardiopsidaceae</taxon>
        <taxon>Spinactinospora</taxon>
    </lineage>
</organism>
<reference evidence="6 7" key="1">
    <citation type="submission" date="2020-07" db="EMBL/GenBank/DDBJ databases">
        <title>Sequencing the genomes of 1000 actinobacteria strains.</title>
        <authorList>
            <person name="Klenk H.-P."/>
        </authorList>
    </citation>
    <scope>NUCLEOTIDE SEQUENCE [LARGE SCALE GENOMIC DNA]</scope>
    <source>
        <strain evidence="6 7">CXB654</strain>
    </source>
</reference>
<gene>
    <name evidence="6" type="ORF">HDA32_000399</name>
</gene>
<dbReference type="Pfam" id="PF13531">
    <property type="entry name" value="SBP_bac_11"/>
    <property type="match status" value="1"/>
</dbReference>
<dbReference type="CDD" id="cd13538">
    <property type="entry name" value="PBP2_ModA_like_1"/>
    <property type="match status" value="1"/>
</dbReference>
<dbReference type="NCBIfam" id="TIGR01256">
    <property type="entry name" value="modA"/>
    <property type="match status" value="1"/>
</dbReference>
<comment type="similarity">
    <text evidence="1">Belongs to the bacterial solute-binding protein ModA family.</text>
</comment>
<feature type="binding site" evidence="4">
    <location>
        <position position="214"/>
    </location>
    <ligand>
        <name>molybdate</name>
        <dbReference type="ChEBI" id="CHEBI:36264"/>
    </ligand>
</feature>
<name>A0A852TMU8_9ACTN</name>
<dbReference type="PANTHER" id="PTHR30632:SF0">
    <property type="entry name" value="SULFATE-BINDING PROTEIN"/>
    <property type="match status" value="1"/>
</dbReference>
<dbReference type="PANTHER" id="PTHR30632">
    <property type="entry name" value="MOLYBDATE-BINDING PERIPLASMIC PROTEIN"/>
    <property type="match status" value="1"/>
</dbReference>
<accession>A0A852TMU8</accession>
<keyword evidence="3" id="KW-0732">Signal</keyword>
<dbReference type="Proteomes" id="UP000589036">
    <property type="component" value="Unassembled WGS sequence"/>
</dbReference>